<dbReference type="SMART" id="SM00740">
    <property type="entry name" value="PASTA"/>
    <property type="match status" value="1"/>
</dbReference>
<dbReference type="SUPFAM" id="SSF54184">
    <property type="entry name" value="Penicillin-binding protein 2x (pbp-2x), c-terminal domain"/>
    <property type="match status" value="1"/>
</dbReference>
<dbReference type="Gene3D" id="1.10.510.10">
    <property type="entry name" value="Transferase(Phosphotransferase) domain 1"/>
    <property type="match status" value="1"/>
</dbReference>
<keyword evidence="5" id="KW-1185">Reference proteome</keyword>
<protein>
    <recommendedName>
        <fullName evidence="3">PASTA domain-containing protein</fullName>
    </recommendedName>
</protein>
<keyword evidence="2" id="KW-0812">Transmembrane</keyword>
<reference evidence="4 5" key="1">
    <citation type="submission" date="2021-03" db="EMBL/GenBank/DDBJ databases">
        <title>Genomic Encyclopedia of Type Strains, Phase IV (KMG-IV): sequencing the most valuable type-strain genomes for metagenomic binning, comparative biology and taxonomic classification.</title>
        <authorList>
            <person name="Goeker M."/>
        </authorList>
    </citation>
    <scope>NUCLEOTIDE SEQUENCE [LARGE SCALE GENOMIC DNA]</scope>
    <source>
        <strain evidence="4 5">DSM 24950</strain>
    </source>
</reference>
<comment type="caution">
    <text evidence="4">The sequence shown here is derived from an EMBL/GenBank/DDBJ whole genome shotgun (WGS) entry which is preliminary data.</text>
</comment>
<evidence type="ECO:0000313" key="5">
    <source>
        <dbReference type="Proteomes" id="UP001519344"/>
    </source>
</evidence>
<sequence>MDYIGNRYKLDQTIMQMTNGLLLRGTDLTCNRDVLLYTFQETDDSEHQESLRWLKKASLMSDKHFMHILDTGSEDGTLFAVLQAEPGGPLSEGLTNLEITGNKALMYVHELAKGIRETQRKRLPEYSVDADNLWIHDNGRLRVLNFWKEGKIGRRGVPGLALLLYQLSAKTDIPTSSISAYSFELNRLFADLSDIARERAVALASKAYEGICTLAEFQQEVEVLIGICVRKEPHLTSALPAYEIRSTADSDDKIIGLSKLLRKASHMRKWHLFTTAGFGVLILLLWLTLRPYQEHVNGSNRQTLQTPNSTAVSVNRTESPKPSVSESAIPDLTAAQTAKPSEAAVPPANDGEEQAKAGVVPDLVGLTKEEAEKLAMASGLRYQFFLETNAAVKGLVFKQDLTPGTSVNNGDRITFWVSKGQ</sequence>
<feature type="domain" description="PASTA" evidence="3">
    <location>
        <begin position="351"/>
        <end position="419"/>
    </location>
</feature>
<dbReference type="RefSeq" id="WP_209855963.1">
    <property type="nucleotide sequence ID" value="NZ_JAGGKV010000008.1"/>
</dbReference>
<evidence type="ECO:0000259" key="3">
    <source>
        <dbReference type="PROSITE" id="PS51178"/>
    </source>
</evidence>
<evidence type="ECO:0000313" key="4">
    <source>
        <dbReference type="EMBL" id="MBP1964287.1"/>
    </source>
</evidence>
<organism evidence="4 5">
    <name type="scientific">Paenibacillus aceris</name>
    <dbReference type="NCBI Taxonomy" id="869555"/>
    <lineage>
        <taxon>Bacteria</taxon>
        <taxon>Bacillati</taxon>
        <taxon>Bacillota</taxon>
        <taxon>Bacilli</taxon>
        <taxon>Bacillales</taxon>
        <taxon>Paenibacillaceae</taxon>
        <taxon>Paenibacillus</taxon>
    </lineage>
</organism>
<dbReference type="Proteomes" id="UP001519344">
    <property type="component" value="Unassembled WGS sequence"/>
</dbReference>
<dbReference type="SUPFAM" id="SSF56112">
    <property type="entry name" value="Protein kinase-like (PK-like)"/>
    <property type="match status" value="1"/>
</dbReference>
<feature type="transmembrane region" description="Helical" evidence="2">
    <location>
        <begin position="270"/>
        <end position="289"/>
    </location>
</feature>
<gene>
    <name evidence="4" type="ORF">J2Z65_003510</name>
</gene>
<dbReference type="PROSITE" id="PS51178">
    <property type="entry name" value="PASTA"/>
    <property type="match status" value="1"/>
</dbReference>
<dbReference type="Gene3D" id="3.30.200.20">
    <property type="entry name" value="Phosphorylase Kinase, domain 1"/>
    <property type="match status" value="1"/>
</dbReference>
<name>A0ABS4I047_9BACL</name>
<evidence type="ECO:0000256" key="2">
    <source>
        <dbReference type="SAM" id="Phobius"/>
    </source>
</evidence>
<dbReference type="InterPro" id="IPR011009">
    <property type="entry name" value="Kinase-like_dom_sf"/>
</dbReference>
<dbReference type="EMBL" id="JAGGKV010000008">
    <property type="protein sequence ID" value="MBP1964287.1"/>
    <property type="molecule type" value="Genomic_DNA"/>
</dbReference>
<dbReference type="CDD" id="cd06577">
    <property type="entry name" value="PASTA_pknB"/>
    <property type="match status" value="1"/>
</dbReference>
<dbReference type="Pfam" id="PF03793">
    <property type="entry name" value="PASTA"/>
    <property type="match status" value="1"/>
</dbReference>
<dbReference type="InterPro" id="IPR005543">
    <property type="entry name" value="PASTA_dom"/>
</dbReference>
<keyword evidence="2" id="KW-1133">Transmembrane helix</keyword>
<proteinExistence type="predicted"/>
<evidence type="ECO:0000256" key="1">
    <source>
        <dbReference type="SAM" id="MobiDB-lite"/>
    </source>
</evidence>
<accession>A0ABS4I047</accession>
<feature type="region of interest" description="Disordered" evidence="1">
    <location>
        <begin position="299"/>
        <end position="355"/>
    </location>
</feature>
<feature type="compositionally biased region" description="Polar residues" evidence="1">
    <location>
        <begin position="299"/>
        <end position="326"/>
    </location>
</feature>
<keyword evidence="2" id="KW-0472">Membrane</keyword>
<dbReference type="Gene3D" id="3.30.10.20">
    <property type="match status" value="1"/>
</dbReference>